<name>A0A0D7AGY4_9AGAR</name>
<feature type="transmembrane region" description="Helical" evidence="1">
    <location>
        <begin position="139"/>
        <end position="162"/>
    </location>
</feature>
<keyword evidence="4" id="KW-1185">Reference proteome</keyword>
<feature type="transmembrane region" description="Helical" evidence="1">
    <location>
        <begin position="102"/>
        <end position="119"/>
    </location>
</feature>
<feature type="chain" id="PRO_5002316413" description="Transmembrane protein" evidence="2">
    <location>
        <begin position="30"/>
        <end position="433"/>
    </location>
</feature>
<dbReference type="AlphaFoldDB" id="A0A0D7AGY4"/>
<evidence type="ECO:0000313" key="3">
    <source>
        <dbReference type="EMBL" id="KIY50384.1"/>
    </source>
</evidence>
<keyword evidence="1" id="KW-0812">Transmembrane</keyword>
<keyword evidence="1" id="KW-0472">Membrane</keyword>
<evidence type="ECO:0000256" key="1">
    <source>
        <dbReference type="SAM" id="Phobius"/>
    </source>
</evidence>
<evidence type="ECO:0008006" key="5">
    <source>
        <dbReference type="Google" id="ProtNLM"/>
    </source>
</evidence>
<evidence type="ECO:0000313" key="4">
    <source>
        <dbReference type="Proteomes" id="UP000054144"/>
    </source>
</evidence>
<organism evidence="3 4">
    <name type="scientific">Fistulina hepatica ATCC 64428</name>
    <dbReference type="NCBI Taxonomy" id="1128425"/>
    <lineage>
        <taxon>Eukaryota</taxon>
        <taxon>Fungi</taxon>
        <taxon>Dikarya</taxon>
        <taxon>Basidiomycota</taxon>
        <taxon>Agaricomycotina</taxon>
        <taxon>Agaricomycetes</taxon>
        <taxon>Agaricomycetidae</taxon>
        <taxon>Agaricales</taxon>
        <taxon>Fistulinaceae</taxon>
        <taxon>Fistulina</taxon>
    </lineage>
</organism>
<sequence>MRPLNRRVSSAHTISTLFVLLSVLYGCLALINREHNGSVITTANIVLSLLHFELFIPVILCTHCASASLDKDSANLLAPAVSSDHTHVPFGNDVQGPIHNQFWCFLLSSQMFAIVADIIEFVSATLSVAHPQHGLPLDVLQFVVAFMLVSTGICVIFASFVYKRLAMSAIAGAVSSDSVLHARSTCLPPVSLSRSSSFWSPMPPRSPSLYNRASLSESFNVPFTQPPLAVHLPEKGLRWILCLHRICSARAFRSHNTTPASSMYDFTNLRDPFASPAMRTVSLKPEYSVYAVPDNPSTKEERLSAWGTLPVPPSTVTVVRTDPLLPLNTRGITLIAGGTPMSLSSKRSRIAKKGSFPLRRSRTVSGASRDEMLDIEEALLAQKLLRQLQIDDSSGSISGSWHGSSSWSSSAGNWLGGLARMGSLGKGLSRASS</sequence>
<reference evidence="3 4" key="1">
    <citation type="journal article" date="2015" name="Fungal Genet. Biol.">
        <title>Evolution of novel wood decay mechanisms in Agaricales revealed by the genome sequences of Fistulina hepatica and Cylindrobasidium torrendii.</title>
        <authorList>
            <person name="Floudas D."/>
            <person name="Held B.W."/>
            <person name="Riley R."/>
            <person name="Nagy L.G."/>
            <person name="Koehler G."/>
            <person name="Ransdell A.S."/>
            <person name="Younus H."/>
            <person name="Chow J."/>
            <person name="Chiniquy J."/>
            <person name="Lipzen A."/>
            <person name="Tritt A."/>
            <person name="Sun H."/>
            <person name="Haridas S."/>
            <person name="LaButti K."/>
            <person name="Ohm R.A."/>
            <person name="Kues U."/>
            <person name="Blanchette R.A."/>
            <person name="Grigoriev I.V."/>
            <person name="Minto R.E."/>
            <person name="Hibbett D.S."/>
        </authorList>
    </citation>
    <scope>NUCLEOTIDE SEQUENCE [LARGE SCALE GENOMIC DNA]</scope>
    <source>
        <strain evidence="3 4">ATCC 64428</strain>
    </source>
</reference>
<feature type="signal peptide" evidence="2">
    <location>
        <begin position="1"/>
        <end position="29"/>
    </location>
</feature>
<proteinExistence type="predicted"/>
<dbReference type="Proteomes" id="UP000054144">
    <property type="component" value="Unassembled WGS sequence"/>
</dbReference>
<accession>A0A0D7AGY4</accession>
<gene>
    <name evidence="3" type="ORF">FISHEDRAFT_57690</name>
</gene>
<dbReference type="EMBL" id="KN881676">
    <property type="protein sequence ID" value="KIY50384.1"/>
    <property type="molecule type" value="Genomic_DNA"/>
</dbReference>
<keyword evidence="1" id="KW-1133">Transmembrane helix</keyword>
<evidence type="ECO:0000256" key="2">
    <source>
        <dbReference type="SAM" id="SignalP"/>
    </source>
</evidence>
<keyword evidence="2" id="KW-0732">Signal</keyword>
<dbReference type="PROSITE" id="PS51257">
    <property type="entry name" value="PROKAR_LIPOPROTEIN"/>
    <property type="match status" value="1"/>
</dbReference>
<protein>
    <recommendedName>
        <fullName evidence="5">Transmembrane protein</fullName>
    </recommendedName>
</protein>